<evidence type="ECO:0000256" key="3">
    <source>
        <dbReference type="ARBA" id="ARBA00005119"/>
    </source>
</evidence>
<gene>
    <name evidence="20" type="ORF">CLV25_101359</name>
</gene>
<evidence type="ECO:0000256" key="13">
    <source>
        <dbReference type="ARBA" id="ARBA00022989"/>
    </source>
</evidence>
<dbReference type="PROSITE" id="PS01315">
    <property type="entry name" value="CDS"/>
    <property type="match status" value="1"/>
</dbReference>
<feature type="transmembrane region" description="Helical" evidence="19">
    <location>
        <begin position="15"/>
        <end position="43"/>
    </location>
</feature>
<keyword evidence="8" id="KW-1003">Cell membrane</keyword>
<keyword evidence="11 18" id="KW-0812">Transmembrane</keyword>
<comment type="caution">
    <text evidence="20">The sequence shown here is derived from an EMBL/GenBank/DDBJ whole genome shotgun (WGS) entry which is preliminary data.</text>
</comment>
<evidence type="ECO:0000256" key="14">
    <source>
        <dbReference type="ARBA" id="ARBA00023098"/>
    </source>
</evidence>
<comment type="pathway">
    <text evidence="4">Lipid metabolism.</text>
</comment>
<keyword evidence="10 18" id="KW-0808">Transferase</keyword>
<dbReference type="EMBL" id="SLWB01000001">
    <property type="protein sequence ID" value="TCN73140.1"/>
    <property type="molecule type" value="Genomic_DNA"/>
</dbReference>
<feature type="transmembrane region" description="Helical" evidence="19">
    <location>
        <begin position="84"/>
        <end position="103"/>
    </location>
</feature>
<dbReference type="AlphaFoldDB" id="A0A4R2F7A0"/>
<keyword evidence="9" id="KW-0444">Lipid biosynthesis</keyword>
<comment type="similarity">
    <text evidence="5 18">Belongs to the CDS family.</text>
</comment>
<evidence type="ECO:0000256" key="1">
    <source>
        <dbReference type="ARBA" id="ARBA00001698"/>
    </source>
</evidence>
<feature type="transmembrane region" description="Helical" evidence="19">
    <location>
        <begin position="148"/>
        <end position="169"/>
    </location>
</feature>
<evidence type="ECO:0000256" key="4">
    <source>
        <dbReference type="ARBA" id="ARBA00005189"/>
    </source>
</evidence>
<dbReference type="RefSeq" id="WP_131837917.1">
    <property type="nucleotide sequence ID" value="NZ_SLWB01000001.1"/>
</dbReference>
<name>A0A4R2F7A0_9BACT</name>
<dbReference type="GO" id="GO:0016024">
    <property type="term" value="P:CDP-diacylglycerol biosynthetic process"/>
    <property type="evidence" value="ECO:0007669"/>
    <property type="project" value="UniProtKB-UniPathway"/>
</dbReference>
<sequence>MNLNNFTTRALSGAIFVAILVSGIIIGYETFLLLMLIIIGLTLNEFYINVKKGGIAPNFSFGLIAGLGTFISFFIFAFGGYQDVVYLAFPLLIYVGIFISELFRDKPNPFLNVSMTLLGVFYIALPFAILNFLVFLQFSNLDGVIFDWYYILALFILVWTNDTFAYLTGMAIGKHKFFERISPKKTWEGIIGGIFFTCAMSVGLYFLYPYIAPLGKLGFSGLTLTEWIGLALVVSIFADLGDLVESMLKRSLNIKDSGNIIPGHGGMLDRFDAILLAAPAAFVYLMFIIV</sequence>
<evidence type="ECO:0000256" key="10">
    <source>
        <dbReference type="ARBA" id="ARBA00022679"/>
    </source>
</evidence>
<evidence type="ECO:0000313" key="21">
    <source>
        <dbReference type="Proteomes" id="UP000294830"/>
    </source>
</evidence>
<keyword evidence="17" id="KW-1208">Phospholipid metabolism</keyword>
<comment type="pathway">
    <text evidence="3 18">Phospholipid metabolism; CDP-diacylglycerol biosynthesis; CDP-diacylglycerol from sn-glycerol 3-phosphate: step 3/3.</text>
</comment>
<evidence type="ECO:0000256" key="9">
    <source>
        <dbReference type="ARBA" id="ARBA00022516"/>
    </source>
</evidence>
<evidence type="ECO:0000256" key="19">
    <source>
        <dbReference type="SAM" id="Phobius"/>
    </source>
</evidence>
<proteinExistence type="inferred from homology"/>
<accession>A0A4R2F7A0</accession>
<evidence type="ECO:0000256" key="6">
    <source>
        <dbReference type="ARBA" id="ARBA00012487"/>
    </source>
</evidence>
<dbReference type="InterPro" id="IPR000374">
    <property type="entry name" value="PC_trans"/>
</dbReference>
<keyword evidence="21" id="KW-1185">Reference proteome</keyword>
<evidence type="ECO:0000256" key="2">
    <source>
        <dbReference type="ARBA" id="ARBA00004651"/>
    </source>
</evidence>
<dbReference type="Pfam" id="PF01148">
    <property type="entry name" value="CTP_transf_1"/>
    <property type="match status" value="1"/>
</dbReference>
<dbReference type="UniPathway" id="UPA00557">
    <property type="reaction ID" value="UER00614"/>
</dbReference>
<feature type="transmembrane region" description="Helical" evidence="19">
    <location>
        <begin position="271"/>
        <end position="289"/>
    </location>
</feature>
<keyword evidence="14" id="KW-0443">Lipid metabolism</keyword>
<evidence type="ECO:0000256" key="18">
    <source>
        <dbReference type="RuleBase" id="RU003938"/>
    </source>
</evidence>
<dbReference type="GO" id="GO:0004605">
    <property type="term" value="F:phosphatidate cytidylyltransferase activity"/>
    <property type="evidence" value="ECO:0007669"/>
    <property type="project" value="UniProtKB-EC"/>
</dbReference>
<keyword evidence="16" id="KW-0594">Phospholipid biosynthesis</keyword>
<dbReference type="GO" id="GO:0005886">
    <property type="term" value="C:plasma membrane"/>
    <property type="evidence" value="ECO:0007669"/>
    <property type="project" value="UniProtKB-SubCell"/>
</dbReference>
<comment type="subcellular location">
    <subcellularLocation>
        <location evidence="2">Cell membrane</location>
        <topology evidence="2">Multi-pass membrane protein</topology>
    </subcellularLocation>
</comment>
<evidence type="ECO:0000256" key="5">
    <source>
        <dbReference type="ARBA" id="ARBA00010185"/>
    </source>
</evidence>
<keyword evidence="12 18" id="KW-0548">Nucleotidyltransferase</keyword>
<evidence type="ECO:0000256" key="17">
    <source>
        <dbReference type="ARBA" id="ARBA00023264"/>
    </source>
</evidence>
<protein>
    <recommendedName>
        <fullName evidence="7 18">Phosphatidate cytidylyltransferase</fullName>
        <ecNumber evidence="6 18">2.7.7.41</ecNumber>
    </recommendedName>
</protein>
<comment type="catalytic activity">
    <reaction evidence="1 18">
        <text>a 1,2-diacyl-sn-glycero-3-phosphate + CTP + H(+) = a CDP-1,2-diacyl-sn-glycerol + diphosphate</text>
        <dbReference type="Rhea" id="RHEA:16229"/>
        <dbReference type="ChEBI" id="CHEBI:15378"/>
        <dbReference type="ChEBI" id="CHEBI:33019"/>
        <dbReference type="ChEBI" id="CHEBI:37563"/>
        <dbReference type="ChEBI" id="CHEBI:58332"/>
        <dbReference type="ChEBI" id="CHEBI:58608"/>
        <dbReference type="EC" id="2.7.7.41"/>
    </reaction>
</comment>
<evidence type="ECO:0000256" key="15">
    <source>
        <dbReference type="ARBA" id="ARBA00023136"/>
    </source>
</evidence>
<dbReference type="EC" id="2.7.7.41" evidence="6 18"/>
<evidence type="ECO:0000256" key="8">
    <source>
        <dbReference type="ARBA" id="ARBA00022475"/>
    </source>
</evidence>
<dbReference type="OrthoDB" id="9799199at2"/>
<organism evidence="20 21">
    <name type="scientific">Acetobacteroides hydrogenigenes</name>
    <dbReference type="NCBI Taxonomy" id="979970"/>
    <lineage>
        <taxon>Bacteria</taxon>
        <taxon>Pseudomonadati</taxon>
        <taxon>Bacteroidota</taxon>
        <taxon>Bacteroidia</taxon>
        <taxon>Bacteroidales</taxon>
        <taxon>Rikenellaceae</taxon>
        <taxon>Acetobacteroides</taxon>
    </lineage>
</organism>
<feature type="transmembrane region" description="Helical" evidence="19">
    <location>
        <begin position="190"/>
        <end position="211"/>
    </location>
</feature>
<evidence type="ECO:0000256" key="11">
    <source>
        <dbReference type="ARBA" id="ARBA00022692"/>
    </source>
</evidence>
<dbReference type="PANTHER" id="PTHR46382:SF1">
    <property type="entry name" value="PHOSPHATIDATE CYTIDYLYLTRANSFERASE"/>
    <property type="match status" value="1"/>
</dbReference>
<evidence type="ECO:0000256" key="16">
    <source>
        <dbReference type="ARBA" id="ARBA00023209"/>
    </source>
</evidence>
<feature type="transmembrane region" description="Helical" evidence="19">
    <location>
        <begin position="55"/>
        <end position="78"/>
    </location>
</feature>
<evidence type="ECO:0000256" key="7">
    <source>
        <dbReference type="ARBA" id="ARBA00019373"/>
    </source>
</evidence>
<reference evidence="20 21" key="1">
    <citation type="submission" date="2019-03" db="EMBL/GenBank/DDBJ databases">
        <title>Genomic Encyclopedia of Archaeal and Bacterial Type Strains, Phase II (KMG-II): from individual species to whole genera.</title>
        <authorList>
            <person name="Goeker M."/>
        </authorList>
    </citation>
    <scope>NUCLEOTIDE SEQUENCE [LARGE SCALE GENOMIC DNA]</scope>
    <source>
        <strain evidence="20 21">RL-C</strain>
    </source>
</reference>
<evidence type="ECO:0000313" key="20">
    <source>
        <dbReference type="EMBL" id="TCN73140.1"/>
    </source>
</evidence>
<feature type="transmembrane region" description="Helical" evidence="19">
    <location>
        <begin position="217"/>
        <end position="240"/>
    </location>
</feature>
<evidence type="ECO:0000256" key="12">
    <source>
        <dbReference type="ARBA" id="ARBA00022695"/>
    </source>
</evidence>
<keyword evidence="15 19" id="KW-0472">Membrane</keyword>
<feature type="transmembrane region" description="Helical" evidence="19">
    <location>
        <begin position="115"/>
        <end position="136"/>
    </location>
</feature>
<dbReference type="Proteomes" id="UP000294830">
    <property type="component" value="Unassembled WGS sequence"/>
</dbReference>
<dbReference type="PANTHER" id="PTHR46382">
    <property type="entry name" value="PHOSPHATIDATE CYTIDYLYLTRANSFERASE"/>
    <property type="match status" value="1"/>
</dbReference>
<keyword evidence="13 19" id="KW-1133">Transmembrane helix</keyword>